<dbReference type="PANTHER" id="PTHR42923">
    <property type="entry name" value="PROTOPORPHYRINOGEN OXIDASE"/>
    <property type="match status" value="1"/>
</dbReference>
<evidence type="ECO:0000313" key="4">
    <source>
        <dbReference type="Proteomes" id="UP000226079"/>
    </source>
</evidence>
<dbReference type="Gene3D" id="3.50.50.60">
    <property type="entry name" value="FAD/NAD(P)-binding domain"/>
    <property type="match status" value="1"/>
</dbReference>
<proteinExistence type="predicted"/>
<reference evidence="3 4" key="1">
    <citation type="submission" date="2017-10" db="EMBL/GenBank/DDBJ databases">
        <title>Sequencing the genomes of 1000 actinobacteria strains.</title>
        <authorList>
            <person name="Klenk H.-P."/>
        </authorList>
    </citation>
    <scope>NUCLEOTIDE SEQUENCE [LARGE SCALE GENOMIC DNA]</scope>
    <source>
        <strain evidence="3 4">DSM 15597</strain>
    </source>
</reference>
<gene>
    <name evidence="3" type="ORF">ATK74_0106</name>
</gene>
<name>A0A2A9CN65_9ACTN</name>
<organism evidence="3 4">
    <name type="scientific">Propionicimonas paludicola</name>
    <dbReference type="NCBI Taxonomy" id="185243"/>
    <lineage>
        <taxon>Bacteria</taxon>
        <taxon>Bacillati</taxon>
        <taxon>Actinomycetota</taxon>
        <taxon>Actinomycetes</taxon>
        <taxon>Propionibacteriales</taxon>
        <taxon>Nocardioidaceae</taxon>
        <taxon>Propionicimonas</taxon>
    </lineage>
</organism>
<dbReference type="RefSeq" id="WP_098459204.1">
    <property type="nucleotide sequence ID" value="NZ_PDJC01000001.1"/>
</dbReference>
<dbReference type="OrthoDB" id="7856496at2"/>
<comment type="caution">
    <text evidence="3">The sequence shown here is derived from an EMBL/GenBank/DDBJ whole genome shotgun (WGS) entry which is preliminary data.</text>
</comment>
<dbReference type="InterPro" id="IPR050464">
    <property type="entry name" value="Zeta_carotene_desat/Oxidored"/>
</dbReference>
<dbReference type="PANTHER" id="PTHR42923:SF43">
    <property type="entry name" value="AMINE OXIDASE"/>
    <property type="match status" value="1"/>
</dbReference>
<dbReference type="InterPro" id="IPR002937">
    <property type="entry name" value="Amino_oxidase"/>
</dbReference>
<dbReference type="Proteomes" id="UP000226079">
    <property type="component" value="Unassembled WGS sequence"/>
</dbReference>
<feature type="compositionally biased region" description="Basic and acidic residues" evidence="1">
    <location>
        <begin position="1"/>
        <end position="10"/>
    </location>
</feature>
<evidence type="ECO:0000256" key="1">
    <source>
        <dbReference type="SAM" id="MobiDB-lite"/>
    </source>
</evidence>
<dbReference type="AlphaFoldDB" id="A0A2A9CN65"/>
<dbReference type="SUPFAM" id="SSF51905">
    <property type="entry name" value="FAD/NAD(P)-binding domain"/>
    <property type="match status" value="1"/>
</dbReference>
<dbReference type="Pfam" id="PF01593">
    <property type="entry name" value="Amino_oxidase"/>
    <property type="match status" value="1"/>
</dbReference>
<accession>A0A2A9CN65</accession>
<keyword evidence="4" id="KW-1185">Reference proteome</keyword>
<dbReference type="GO" id="GO:0016491">
    <property type="term" value="F:oxidoreductase activity"/>
    <property type="evidence" value="ECO:0007669"/>
    <property type="project" value="InterPro"/>
</dbReference>
<evidence type="ECO:0000313" key="3">
    <source>
        <dbReference type="EMBL" id="PFG15586.1"/>
    </source>
</evidence>
<dbReference type="EMBL" id="PDJC01000001">
    <property type="protein sequence ID" value="PFG15586.1"/>
    <property type="molecule type" value="Genomic_DNA"/>
</dbReference>
<feature type="domain" description="Amine oxidase" evidence="2">
    <location>
        <begin position="41"/>
        <end position="483"/>
    </location>
</feature>
<protein>
    <submittedName>
        <fullName evidence="3">Isorenieratene synthase</fullName>
    </submittedName>
</protein>
<evidence type="ECO:0000259" key="2">
    <source>
        <dbReference type="Pfam" id="PF01593"/>
    </source>
</evidence>
<dbReference type="InterPro" id="IPR036188">
    <property type="entry name" value="FAD/NAD-bd_sf"/>
</dbReference>
<feature type="region of interest" description="Disordered" evidence="1">
    <location>
        <begin position="1"/>
        <end position="24"/>
    </location>
</feature>
<sequence length="508" mass="54605">MSTWRPGRDRRAVRHLPSGSSAQALAQRGDRPSVIVVGGGIAGLAAVCGLAERGVAVEVIEAEPSLGGRLRAWPTEAGGQPTTMSRGFHAFFRQYYNLRALLRRADPTLSRLQPVADYPLELAPTGASGPVRDSFATVPRTPPFNLMGFVAQSPSFRLADLTRVDVGRAVDLLQVRFPDTYTELDGVSAAELLDRLKFPDRARHLALEVFARSFFADPTEFSAGELVAMFHTYFVGSAEGLLFDVPDDDYQTALWGPLEGYLTRLGVEFRTGTRVASIAEAASGLVVHTDTGELHADAVVLALDTRSLQAVVAASPGLGNESWQQQLAALRVAPPFGVGRRWLAGRFTDIEPFLGTSGYGPLDNLSRVDALEAGAATWAARTGGTVVEVHGYALTDTSSTARDELWRQAARLHPGLATAPVLAEEWLVRDDCPLVDTTPWRNRPTVTTPDPRVMVAGDLVRCDWPIALMERAATTGWQAANGLLAGFGRPGHELWSPPLGGLLAKAAK</sequence>